<keyword evidence="3" id="KW-0964">Secreted</keyword>
<feature type="compositionally biased region" description="Pro residues" evidence="16">
    <location>
        <begin position="262"/>
        <end position="301"/>
    </location>
</feature>
<dbReference type="Gene3D" id="2.70.50.70">
    <property type="match status" value="1"/>
</dbReference>
<dbReference type="EMBL" id="JAESVG020000002">
    <property type="protein sequence ID" value="KAG8630698.1"/>
    <property type="molecule type" value="Genomic_DNA"/>
</dbReference>
<dbReference type="GO" id="GO:0005576">
    <property type="term" value="C:extracellular region"/>
    <property type="evidence" value="ECO:0007669"/>
    <property type="project" value="UniProtKB-SubCell"/>
</dbReference>
<evidence type="ECO:0000256" key="9">
    <source>
        <dbReference type="ARBA" id="ARBA00023033"/>
    </source>
</evidence>
<name>A0A8K0LEF5_9PEZI</name>
<comment type="catalytic activity">
    <reaction evidence="14">
        <text>[(1-&gt;4)-beta-D-glucosyl]n+m + reduced acceptor + O2 = 4-dehydro-beta-D-glucosyl-[(1-&gt;4)-beta-D-glucosyl]n-1 + [(1-&gt;4)-beta-D-glucosyl]m + acceptor + H2O.</text>
        <dbReference type="EC" id="1.14.99.56"/>
    </reaction>
</comment>
<sequence>MICHIGATPGQASIKATAGDEVTLHWTEWPRLHPGPIITYIANCKGDCKTVDKTALKFTKIDEDGLHSAKPMHWATDTLIDNNSTWVMKLPTDIATGNYVLRHEIIALQGAVNQNGAQSYPSCINFEITGPGPKTFDEGTSPTTFYDANETSIKIQVFYDVTKNYTIPGPPLGAGAGGAASPAPTPAPAPPPSTMPAPVFPAVPVVDTAPEDPVAATTPGAGAGEISRAPGTLPVVTEVPVPSTTAAPVPVPPPASTSAPAEPSPAPSPQPSPETSPEPTPEPTTSAPTPPEPTDPAPTPTEPVSSESAPVPTEQPTATCTETRIVTATRPGPTSTGAPTRGSRRYRKIRKVFRTCVASGKTKEECLAAMVKYAQAKVQRAQRAQQAQAARAQYAQGKRG</sequence>
<evidence type="ECO:0000256" key="6">
    <source>
        <dbReference type="ARBA" id="ARBA00023001"/>
    </source>
</evidence>
<dbReference type="AlphaFoldDB" id="A0A8K0LEF5"/>
<dbReference type="GO" id="GO:0004497">
    <property type="term" value="F:monooxygenase activity"/>
    <property type="evidence" value="ECO:0007669"/>
    <property type="project" value="UniProtKB-KW"/>
</dbReference>
<evidence type="ECO:0000256" key="11">
    <source>
        <dbReference type="ARBA" id="ARBA00023277"/>
    </source>
</evidence>
<evidence type="ECO:0000256" key="3">
    <source>
        <dbReference type="ARBA" id="ARBA00022525"/>
    </source>
</evidence>
<keyword evidence="8" id="KW-0186">Copper</keyword>
<dbReference type="InterPro" id="IPR049892">
    <property type="entry name" value="AA9"/>
</dbReference>
<keyword evidence="4" id="KW-0479">Metal-binding</keyword>
<dbReference type="GO" id="GO:0030245">
    <property type="term" value="P:cellulose catabolic process"/>
    <property type="evidence" value="ECO:0007669"/>
    <property type="project" value="UniProtKB-KW"/>
</dbReference>
<evidence type="ECO:0000259" key="17">
    <source>
        <dbReference type="Pfam" id="PF03443"/>
    </source>
</evidence>
<evidence type="ECO:0000256" key="16">
    <source>
        <dbReference type="SAM" id="MobiDB-lite"/>
    </source>
</evidence>
<evidence type="ECO:0000256" key="12">
    <source>
        <dbReference type="ARBA" id="ARBA00023326"/>
    </source>
</evidence>
<dbReference type="InterPro" id="IPR005103">
    <property type="entry name" value="AA9_LPMO"/>
</dbReference>
<dbReference type="PANTHER" id="PTHR33353:SF10">
    <property type="entry name" value="ENDO-BETA-1,4-GLUCANASE D"/>
    <property type="match status" value="1"/>
</dbReference>
<evidence type="ECO:0000256" key="13">
    <source>
        <dbReference type="ARBA" id="ARBA00044502"/>
    </source>
</evidence>
<accession>A0A8K0LEF5</accession>
<keyword evidence="19" id="KW-1185">Reference proteome</keyword>
<evidence type="ECO:0000256" key="14">
    <source>
        <dbReference type="ARBA" id="ARBA00045077"/>
    </source>
</evidence>
<dbReference type="Proteomes" id="UP000809789">
    <property type="component" value="Unassembled WGS sequence"/>
</dbReference>
<evidence type="ECO:0000313" key="18">
    <source>
        <dbReference type="EMBL" id="KAG8630698.1"/>
    </source>
</evidence>
<proteinExistence type="inferred from homology"/>
<dbReference type="PRINTS" id="PR01217">
    <property type="entry name" value="PRICHEXTENSN"/>
</dbReference>
<keyword evidence="7" id="KW-0560">Oxidoreductase</keyword>
<keyword evidence="11" id="KW-0119">Carbohydrate metabolism</keyword>
<keyword evidence="10" id="KW-1015">Disulfide bond</keyword>
<dbReference type="EC" id="1.14.99.56" evidence="15"/>
<evidence type="ECO:0000256" key="7">
    <source>
        <dbReference type="ARBA" id="ARBA00023002"/>
    </source>
</evidence>
<organism evidence="18 19">
    <name type="scientific">Elsinoe batatas</name>
    <dbReference type="NCBI Taxonomy" id="2601811"/>
    <lineage>
        <taxon>Eukaryota</taxon>
        <taxon>Fungi</taxon>
        <taxon>Dikarya</taxon>
        <taxon>Ascomycota</taxon>
        <taxon>Pezizomycotina</taxon>
        <taxon>Dothideomycetes</taxon>
        <taxon>Dothideomycetidae</taxon>
        <taxon>Myriangiales</taxon>
        <taxon>Elsinoaceae</taxon>
        <taxon>Elsinoe</taxon>
    </lineage>
</organism>
<evidence type="ECO:0000256" key="5">
    <source>
        <dbReference type="ARBA" id="ARBA00022729"/>
    </source>
</evidence>
<feature type="compositionally biased region" description="Pro residues" evidence="16">
    <location>
        <begin position="183"/>
        <end position="201"/>
    </location>
</feature>
<protein>
    <recommendedName>
        <fullName evidence="15">lytic cellulose monooxygenase (C4-dehydrogenating)</fullName>
        <ecNumber evidence="15">1.14.99.56</ecNumber>
    </recommendedName>
</protein>
<reference evidence="18" key="1">
    <citation type="submission" date="2021-07" db="EMBL/GenBank/DDBJ databases">
        <title>Elsinoe batatas strain:CRI-CJ2 Genome sequencing and assembly.</title>
        <authorList>
            <person name="Huang L."/>
        </authorList>
    </citation>
    <scope>NUCLEOTIDE SEQUENCE</scope>
    <source>
        <strain evidence="18">CRI-CJ2</strain>
    </source>
</reference>
<feature type="domain" description="Auxiliary Activity family 9 catalytic" evidence="17">
    <location>
        <begin position="1"/>
        <end position="165"/>
    </location>
</feature>
<comment type="subcellular location">
    <subcellularLocation>
        <location evidence="2">Secreted</location>
    </subcellularLocation>
</comment>
<feature type="region of interest" description="Disordered" evidence="16">
    <location>
        <begin position="244"/>
        <end position="346"/>
    </location>
</feature>
<gene>
    <name evidence="18" type="ORF">KVT40_002317</name>
</gene>
<keyword evidence="9" id="KW-0503">Monooxygenase</keyword>
<evidence type="ECO:0000256" key="8">
    <source>
        <dbReference type="ARBA" id="ARBA00023008"/>
    </source>
</evidence>
<dbReference type="GO" id="GO:0046872">
    <property type="term" value="F:metal ion binding"/>
    <property type="evidence" value="ECO:0007669"/>
    <property type="project" value="UniProtKB-KW"/>
</dbReference>
<dbReference type="PANTHER" id="PTHR33353">
    <property type="entry name" value="PUTATIVE (AFU_ORTHOLOGUE AFUA_1G12560)-RELATED"/>
    <property type="match status" value="1"/>
</dbReference>
<comment type="caution">
    <text evidence="18">The sequence shown here is derived from an EMBL/GenBank/DDBJ whole genome shotgun (WGS) entry which is preliminary data.</text>
</comment>
<evidence type="ECO:0000313" key="19">
    <source>
        <dbReference type="Proteomes" id="UP000809789"/>
    </source>
</evidence>
<keyword evidence="12" id="KW-0624">Polysaccharide degradation</keyword>
<dbReference type="Pfam" id="PF03443">
    <property type="entry name" value="AA9"/>
    <property type="match status" value="1"/>
</dbReference>
<comment type="cofactor">
    <cofactor evidence="1">
        <name>Cu(2+)</name>
        <dbReference type="ChEBI" id="CHEBI:29036"/>
    </cofactor>
</comment>
<evidence type="ECO:0000256" key="4">
    <source>
        <dbReference type="ARBA" id="ARBA00022723"/>
    </source>
</evidence>
<evidence type="ECO:0000256" key="1">
    <source>
        <dbReference type="ARBA" id="ARBA00001973"/>
    </source>
</evidence>
<feature type="compositionally biased region" description="Polar residues" evidence="16">
    <location>
        <begin position="314"/>
        <end position="338"/>
    </location>
</feature>
<feature type="region of interest" description="Disordered" evidence="16">
    <location>
        <begin position="175"/>
        <end position="231"/>
    </location>
</feature>
<dbReference type="CDD" id="cd21175">
    <property type="entry name" value="LPMO_AA9"/>
    <property type="match status" value="1"/>
</dbReference>
<evidence type="ECO:0000256" key="10">
    <source>
        <dbReference type="ARBA" id="ARBA00023157"/>
    </source>
</evidence>
<keyword evidence="5" id="KW-0732">Signal</keyword>
<dbReference type="OrthoDB" id="4849160at2759"/>
<evidence type="ECO:0000256" key="15">
    <source>
        <dbReference type="ARBA" id="ARBA00047174"/>
    </source>
</evidence>
<keyword evidence="6" id="KW-0136">Cellulose degradation</keyword>
<comment type="similarity">
    <text evidence="13">Belongs to the polysaccharide monooxygenase AA9 family.</text>
</comment>
<evidence type="ECO:0000256" key="2">
    <source>
        <dbReference type="ARBA" id="ARBA00004613"/>
    </source>
</evidence>